<proteinExistence type="predicted"/>
<feature type="domain" description="Chromo" evidence="9">
    <location>
        <begin position="1623"/>
        <end position="1682"/>
    </location>
</feature>
<evidence type="ECO:0000256" key="4">
    <source>
        <dbReference type="ARBA" id="ARBA00022722"/>
    </source>
</evidence>
<dbReference type="Gene3D" id="3.30.70.270">
    <property type="match status" value="2"/>
</dbReference>
<dbReference type="Proteomes" id="UP001304243">
    <property type="component" value="Unassembled WGS sequence"/>
</dbReference>
<feature type="compositionally biased region" description="Low complexity" evidence="8">
    <location>
        <begin position="94"/>
        <end position="113"/>
    </location>
</feature>
<dbReference type="GO" id="GO:0003676">
    <property type="term" value="F:nucleic acid binding"/>
    <property type="evidence" value="ECO:0007669"/>
    <property type="project" value="InterPro"/>
</dbReference>
<evidence type="ECO:0000313" key="12">
    <source>
        <dbReference type="EMBL" id="KAK4515163.1"/>
    </source>
</evidence>
<keyword evidence="5" id="KW-0255">Endonuclease</keyword>
<dbReference type="Pfam" id="PF17917">
    <property type="entry name" value="RT_RNaseH"/>
    <property type="match status" value="1"/>
</dbReference>
<dbReference type="SUPFAM" id="SSF54160">
    <property type="entry name" value="Chromo domain-like"/>
    <property type="match status" value="1"/>
</dbReference>
<dbReference type="PROSITE" id="PS50013">
    <property type="entry name" value="CHROMO_2"/>
    <property type="match status" value="1"/>
</dbReference>
<dbReference type="PROSITE" id="PS50878">
    <property type="entry name" value="RT_POL"/>
    <property type="match status" value="1"/>
</dbReference>
<dbReference type="Gene3D" id="3.10.10.10">
    <property type="entry name" value="HIV Type 1 Reverse Transcriptase, subunit A, domain 1"/>
    <property type="match status" value="1"/>
</dbReference>
<feature type="compositionally biased region" description="Basic residues" evidence="8">
    <location>
        <begin position="503"/>
        <end position="513"/>
    </location>
</feature>
<dbReference type="InterPro" id="IPR041588">
    <property type="entry name" value="Integrase_H2C2"/>
</dbReference>
<keyword evidence="6" id="KW-0378">Hydrolase</keyword>
<dbReference type="InterPro" id="IPR036397">
    <property type="entry name" value="RNaseH_sf"/>
</dbReference>
<dbReference type="InterPro" id="IPR000953">
    <property type="entry name" value="Chromo/chromo_shadow_dom"/>
</dbReference>
<comment type="caution">
    <text evidence="12">The sequence shown here is derived from an EMBL/GenBank/DDBJ whole genome shotgun (WGS) entry which is preliminary data.</text>
</comment>
<dbReference type="RefSeq" id="XP_064681829.1">
    <property type="nucleotide sequence ID" value="XM_064822143.1"/>
</dbReference>
<evidence type="ECO:0000256" key="5">
    <source>
        <dbReference type="ARBA" id="ARBA00022759"/>
    </source>
</evidence>
<feature type="region of interest" description="Disordered" evidence="8">
    <location>
        <begin position="1"/>
        <end position="38"/>
    </location>
</feature>
<evidence type="ECO:0000256" key="3">
    <source>
        <dbReference type="ARBA" id="ARBA00022695"/>
    </source>
</evidence>
<dbReference type="Gene3D" id="2.40.70.10">
    <property type="entry name" value="Acid Proteases"/>
    <property type="match status" value="1"/>
</dbReference>
<dbReference type="InterPro" id="IPR041373">
    <property type="entry name" value="RT_RNaseH"/>
</dbReference>
<dbReference type="Pfam" id="PF00385">
    <property type="entry name" value="Chromo"/>
    <property type="match status" value="1"/>
</dbReference>
<dbReference type="EMBL" id="JASEJX010000015">
    <property type="protein sequence ID" value="KAK4515163.1"/>
    <property type="molecule type" value="Genomic_DNA"/>
</dbReference>
<dbReference type="SUPFAM" id="SSF56672">
    <property type="entry name" value="DNA/RNA polymerases"/>
    <property type="match status" value="1"/>
</dbReference>
<feature type="region of interest" description="Disordered" evidence="8">
    <location>
        <begin position="1680"/>
        <end position="1718"/>
    </location>
</feature>
<feature type="compositionally biased region" description="Basic and acidic residues" evidence="8">
    <location>
        <begin position="1704"/>
        <end position="1718"/>
    </location>
</feature>
<accession>A0AAN7DDH2</accession>
<keyword evidence="13" id="KW-1185">Reference proteome</keyword>
<dbReference type="Pfam" id="PF17921">
    <property type="entry name" value="Integrase_H2C2"/>
    <property type="match status" value="1"/>
</dbReference>
<evidence type="ECO:0000259" key="11">
    <source>
        <dbReference type="PROSITE" id="PS50994"/>
    </source>
</evidence>
<reference evidence="12 13" key="1">
    <citation type="submission" date="2022-11" db="EMBL/GenBank/DDBJ databases">
        <title>Mucor velutinosus strain NIH1002 WGS.</title>
        <authorList>
            <person name="Subramanian P."/>
            <person name="Mullikin J.C."/>
            <person name="Segre J.A."/>
            <person name="Zelazny A.M."/>
        </authorList>
    </citation>
    <scope>NUCLEOTIDE SEQUENCE [LARGE SCALE GENOMIC DNA]</scope>
    <source>
        <strain evidence="12 13">NIH1002</strain>
    </source>
</reference>
<dbReference type="EC" id="2.7.7.49" evidence="1"/>
<dbReference type="PROSITE" id="PS50994">
    <property type="entry name" value="INTEGRASE"/>
    <property type="match status" value="1"/>
</dbReference>
<dbReference type="InterPro" id="IPR043128">
    <property type="entry name" value="Rev_trsase/Diguanyl_cyclase"/>
</dbReference>
<dbReference type="GO" id="GO:0004519">
    <property type="term" value="F:endonuclease activity"/>
    <property type="evidence" value="ECO:0007669"/>
    <property type="project" value="UniProtKB-KW"/>
</dbReference>
<dbReference type="Gene3D" id="1.10.340.70">
    <property type="match status" value="1"/>
</dbReference>
<feature type="compositionally biased region" description="Basic and acidic residues" evidence="8">
    <location>
        <begin position="25"/>
        <end position="34"/>
    </location>
</feature>
<dbReference type="InterPro" id="IPR021109">
    <property type="entry name" value="Peptidase_aspartic_dom_sf"/>
</dbReference>
<dbReference type="InterPro" id="IPR000477">
    <property type="entry name" value="RT_dom"/>
</dbReference>
<dbReference type="Pfam" id="PF00078">
    <property type="entry name" value="RVT_1"/>
    <property type="match status" value="1"/>
</dbReference>
<feature type="compositionally biased region" description="Polar residues" evidence="8">
    <location>
        <begin position="1"/>
        <end position="22"/>
    </location>
</feature>
<feature type="region of interest" description="Disordered" evidence="8">
    <location>
        <begin position="416"/>
        <end position="447"/>
    </location>
</feature>
<dbReference type="GO" id="GO:0015074">
    <property type="term" value="P:DNA integration"/>
    <property type="evidence" value="ECO:0007669"/>
    <property type="project" value="InterPro"/>
</dbReference>
<dbReference type="PANTHER" id="PTHR37984:SF5">
    <property type="entry name" value="PROTEIN NYNRIN-LIKE"/>
    <property type="match status" value="1"/>
</dbReference>
<organism evidence="12 13">
    <name type="scientific">Mucor velutinosus</name>
    <dbReference type="NCBI Taxonomy" id="708070"/>
    <lineage>
        <taxon>Eukaryota</taxon>
        <taxon>Fungi</taxon>
        <taxon>Fungi incertae sedis</taxon>
        <taxon>Mucoromycota</taxon>
        <taxon>Mucoromycotina</taxon>
        <taxon>Mucoromycetes</taxon>
        <taxon>Mucorales</taxon>
        <taxon>Mucorineae</taxon>
        <taxon>Mucoraceae</taxon>
        <taxon>Mucor</taxon>
    </lineage>
</organism>
<evidence type="ECO:0000256" key="6">
    <source>
        <dbReference type="ARBA" id="ARBA00022801"/>
    </source>
</evidence>
<evidence type="ECO:0000259" key="9">
    <source>
        <dbReference type="PROSITE" id="PS50013"/>
    </source>
</evidence>
<gene>
    <name evidence="12" type="primary">MDM31_2</name>
    <name evidence="12" type="ORF">ATC70_002773</name>
</gene>
<dbReference type="GO" id="GO:0005634">
    <property type="term" value="C:nucleus"/>
    <property type="evidence" value="ECO:0007669"/>
    <property type="project" value="UniProtKB-ARBA"/>
</dbReference>
<keyword evidence="7" id="KW-0695">RNA-directed DNA polymerase</keyword>
<feature type="domain" description="Reverse transcriptase" evidence="10">
    <location>
        <begin position="765"/>
        <end position="974"/>
    </location>
</feature>
<dbReference type="SMART" id="SM00298">
    <property type="entry name" value="CHROMO"/>
    <property type="match status" value="1"/>
</dbReference>
<dbReference type="GO" id="GO:0016787">
    <property type="term" value="F:hydrolase activity"/>
    <property type="evidence" value="ECO:0007669"/>
    <property type="project" value="UniProtKB-KW"/>
</dbReference>
<sequence>MSDNTNNSGSPSVPSAQGSPAQRQPGDDTIEHTRQQVQAIHLDQGTDVGQQLQPSNHQEDIAMMDAMPFRSSPVPALANHAPNDGGESSSQVTSHLSASTSCSSGNASSSAAGSSTLNSIKKLVWRRDSFVRLLLDMVEGTDMNNEHGQKHIEDMRSKIEDLNRLISTVKHSAKLSESNVTASLTGDNEGISLSKQDLPKFQLRSHATKYFPNEISYDSIHHFLRSFEKVISSSGKAIEDVWRRYIPLTIPYDLDLWLNQELLNAETWVAAKEKFTSKFSNAALRLDARREVQTATMRHGETTEEYYNRFARAMMEAGYSSEDTTLGDTFLLGFPNEWQIQINAVLGVHFPGCSNFTASQIVTCAMNVLNSQKCPVSFVNAKRHGGSRASSSSSGSSGFSSSAAASSSAPRYYCSNHGGSQARHHEKDCRLNKGGSSSRRAVEKANVPKKASGNTFCKWCGKTWFHGHSCPEYQAMKGSFKVLSVRRENSGHRPYTTGSSSQKQKRHSRNGKGKQKDSGSSESDLFREAMEDKECKSSTSNKNTFNLITPLLLNNIRIIGKVDPGSDVSIINKSVLNKKFSTIKNIKALGGYLTFLSMNKDGSASKAERIGSTEPIKVTYMNGITFEHSFEIIDFNDSMAEEFDVLLGVDILPRLNIYLSGVAHCFPDTENEIAQFKNINYDTENVYNPENADYGTSQKRQILLQQIEQSLNANKNIPADAVCSMPESVVHVPISNPKDCFIRQYPLSINSHAEIDKQIKEWLQNKIVERCKPSSVFHSPLITVTKKDENDQPTKLRVCCDLRRINASIDDNYHENYAVPKIHEIFERVSSSARIISKIDLHQAYYSYGVHEASRNALIFSHNGIFYRWCRAPFGLKFMSSLFVKCMSILFTGLSDELKFEMEKNMDPSQVDPTKVWGGIEHYIDDCVLHSICEKSHIKLINLAVNRLTSVNLRINVKKCSWFQTSVFLLGFVVGPGIQKIDMRRLSDIDEWPIPKTAKQVRSLMGVVSHLRNFCPMLSKVAEPIDSLRNDSDVKKNWTQLHTDRFNTIKQILLSNQILHAPVLDDRMFLQCDASLYGIAACLYQKDKLGRIKHIAFVSRSLNSAERNWSTNRRECAAVVFGFIKFRSLLWGQNDIEVLTDHSALTYMFTSTSLNSTLQSYLEILGEFHFTISHVKGIENVLCDALSRVYPIIDEDKWLEDENDRQMRKLHKLILIKRDTNKKIEVNRQRTVYSQDRNLNVLAVKLNSKEFQNSTTDYIAPPEADRAQIIKDAHKIGHFGIESVVQHIHTYLGLHWNTIYADCKEILKACPECAKHNVARRGFNPAKSIVSFDAFDHIAMDILGPMSITDKGNVYVLVVIDLCTRYIIARPIPNKNGATIAQAILSIYGDYGVAVSIQQADNGKEFKSNLMDHFTKTLGIKQRHSLPYYKQSNGSAENAIKQFEHTLRKMCGNDTHNWDDRVPIVQLALNMKVKERTASTPFSLMFARQVNVNPNPNKLNLNGRPALSIQELQQRIEHMNTIVFPALQERTQRLAEEYNKRMDKRRYILPELAFDSPVMVRLEEGRSSKLAPLYAGPYFVVKRTQAGNYILKDETNSLMHREYTPSELKPVNIDETTIEDEIFEVEDIRDHRYRDDDEIEYLVKWAGYSERENEYITADLFSSPIPIKKYWEKVKLNKELQHQRHAPLPTNKRPSKQAGNKRKAGTDHTSRENTRRKH</sequence>
<evidence type="ECO:0000313" key="13">
    <source>
        <dbReference type="Proteomes" id="UP001304243"/>
    </source>
</evidence>
<dbReference type="InterPro" id="IPR016197">
    <property type="entry name" value="Chromo-like_dom_sf"/>
</dbReference>
<feature type="region of interest" description="Disordered" evidence="8">
    <location>
        <begin position="489"/>
        <end position="540"/>
    </location>
</feature>
<dbReference type="InterPro" id="IPR012337">
    <property type="entry name" value="RNaseH-like_sf"/>
</dbReference>
<dbReference type="Gene3D" id="3.30.420.10">
    <property type="entry name" value="Ribonuclease H-like superfamily/Ribonuclease H"/>
    <property type="match status" value="1"/>
</dbReference>
<evidence type="ECO:0000256" key="2">
    <source>
        <dbReference type="ARBA" id="ARBA00022679"/>
    </source>
</evidence>
<keyword evidence="4" id="KW-0540">Nuclease</keyword>
<dbReference type="InterPro" id="IPR043502">
    <property type="entry name" value="DNA/RNA_pol_sf"/>
</dbReference>
<dbReference type="SUPFAM" id="SSF53098">
    <property type="entry name" value="Ribonuclease H-like"/>
    <property type="match status" value="1"/>
</dbReference>
<evidence type="ECO:0000256" key="1">
    <source>
        <dbReference type="ARBA" id="ARBA00012493"/>
    </source>
</evidence>
<dbReference type="GeneID" id="89946475"/>
<evidence type="ECO:0000259" key="10">
    <source>
        <dbReference type="PROSITE" id="PS50878"/>
    </source>
</evidence>
<keyword evidence="3" id="KW-0548">Nucleotidyltransferase</keyword>
<dbReference type="Pfam" id="PF00665">
    <property type="entry name" value="rve"/>
    <property type="match status" value="1"/>
</dbReference>
<dbReference type="InterPro" id="IPR050951">
    <property type="entry name" value="Retrovirus_Pol_polyprotein"/>
</dbReference>
<dbReference type="InterPro" id="IPR001584">
    <property type="entry name" value="Integrase_cat-core"/>
</dbReference>
<evidence type="ECO:0000256" key="7">
    <source>
        <dbReference type="ARBA" id="ARBA00022918"/>
    </source>
</evidence>
<feature type="region of interest" description="Disordered" evidence="8">
    <location>
        <begin position="71"/>
        <end position="113"/>
    </location>
</feature>
<dbReference type="CDD" id="cd01647">
    <property type="entry name" value="RT_LTR"/>
    <property type="match status" value="1"/>
</dbReference>
<dbReference type="GO" id="GO:0003964">
    <property type="term" value="F:RNA-directed DNA polymerase activity"/>
    <property type="evidence" value="ECO:0007669"/>
    <property type="project" value="UniProtKB-KW"/>
</dbReference>
<dbReference type="CDD" id="cd09274">
    <property type="entry name" value="RNase_HI_RT_Ty3"/>
    <property type="match status" value="1"/>
</dbReference>
<dbReference type="PANTHER" id="PTHR37984">
    <property type="entry name" value="PROTEIN CBG26694"/>
    <property type="match status" value="1"/>
</dbReference>
<protein>
    <recommendedName>
        <fullName evidence="1">RNA-directed DNA polymerase</fullName>
        <ecNumber evidence="1">2.7.7.49</ecNumber>
    </recommendedName>
</protein>
<name>A0AAN7DDH2_9FUNG</name>
<dbReference type="InterPro" id="IPR023780">
    <property type="entry name" value="Chromo_domain"/>
</dbReference>
<feature type="compositionally biased region" description="Basic and acidic residues" evidence="8">
    <location>
        <begin position="514"/>
        <end position="536"/>
    </location>
</feature>
<keyword evidence="2" id="KW-0808">Transferase</keyword>
<dbReference type="FunFam" id="3.10.20.370:FF:000001">
    <property type="entry name" value="Retrovirus-related Pol polyprotein from transposon 17.6-like protein"/>
    <property type="match status" value="1"/>
</dbReference>
<feature type="compositionally biased region" description="Basic residues" evidence="8">
    <location>
        <begin position="1693"/>
        <end position="1703"/>
    </location>
</feature>
<evidence type="ECO:0000256" key="8">
    <source>
        <dbReference type="SAM" id="MobiDB-lite"/>
    </source>
</evidence>
<dbReference type="Gene3D" id="2.40.50.40">
    <property type="match status" value="1"/>
</dbReference>
<feature type="domain" description="Integrase catalytic" evidence="11">
    <location>
        <begin position="1321"/>
        <end position="1489"/>
    </location>
</feature>